<dbReference type="Proteomes" id="UP000694867">
    <property type="component" value="Unplaced"/>
</dbReference>
<evidence type="ECO:0000256" key="1">
    <source>
        <dbReference type="SAM" id="SignalP"/>
    </source>
</evidence>
<sequence>MSAVTALVCLTLVVGTSIGYETGAPTVACSSMTPNHLDIEPEPLSSCPFEVTQSRIVYGNMSETITVTLATLPGSQDSFRGFLIKAFNPLNGRSIGQFTATSDAVQILPQCHGATHTSRVGKKSVTLIWTPTDVEEGDPLVVFRTTFVQSFTHFYVGVDSKIDGESAIQHIANAINGRDSGGSSFDEDE</sequence>
<dbReference type="Gene3D" id="2.60.40.4060">
    <property type="entry name" value="Reeler domain"/>
    <property type="match status" value="1"/>
</dbReference>
<dbReference type="InterPro" id="IPR051237">
    <property type="entry name" value="Ferric-chelate_Red/DefProt"/>
</dbReference>
<dbReference type="Pfam" id="PF02014">
    <property type="entry name" value="Reeler"/>
    <property type="match status" value="1"/>
</dbReference>
<dbReference type="InterPro" id="IPR002861">
    <property type="entry name" value="Reeler_dom"/>
</dbReference>
<evidence type="ECO:0000313" key="4">
    <source>
        <dbReference type="RefSeq" id="XP_003748255.1"/>
    </source>
</evidence>
<name>A0AAJ6QYR3_9ACAR</name>
<dbReference type="CDD" id="cd08544">
    <property type="entry name" value="Reeler"/>
    <property type="match status" value="1"/>
</dbReference>
<accession>A0AAJ6QYR3</accession>
<evidence type="ECO:0000259" key="2">
    <source>
        <dbReference type="Pfam" id="PF02014"/>
    </source>
</evidence>
<dbReference type="GeneID" id="100902956"/>
<dbReference type="KEGG" id="goe:100902956"/>
<dbReference type="PANTHER" id="PTHR45828">
    <property type="entry name" value="CYTOCHROME B561/FERRIC REDUCTASE TRANSMEMBRANE"/>
    <property type="match status" value="1"/>
</dbReference>
<evidence type="ECO:0000313" key="3">
    <source>
        <dbReference type="Proteomes" id="UP000694867"/>
    </source>
</evidence>
<feature type="domain" description="Reelin" evidence="2">
    <location>
        <begin position="29"/>
        <end position="156"/>
    </location>
</feature>
<keyword evidence="3" id="KW-1185">Reference proteome</keyword>
<organism evidence="3 4">
    <name type="scientific">Galendromus occidentalis</name>
    <name type="common">western predatory mite</name>
    <dbReference type="NCBI Taxonomy" id="34638"/>
    <lineage>
        <taxon>Eukaryota</taxon>
        <taxon>Metazoa</taxon>
        <taxon>Ecdysozoa</taxon>
        <taxon>Arthropoda</taxon>
        <taxon>Chelicerata</taxon>
        <taxon>Arachnida</taxon>
        <taxon>Acari</taxon>
        <taxon>Parasitiformes</taxon>
        <taxon>Mesostigmata</taxon>
        <taxon>Gamasina</taxon>
        <taxon>Phytoseioidea</taxon>
        <taxon>Phytoseiidae</taxon>
        <taxon>Typhlodrominae</taxon>
        <taxon>Galendromus</taxon>
    </lineage>
</organism>
<gene>
    <name evidence="4" type="primary">LOC100902956</name>
</gene>
<dbReference type="InterPro" id="IPR042307">
    <property type="entry name" value="Reeler_sf"/>
</dbReference>
<keyword evidence="1" id="KW-0732">Signal</keyword>
<dbReference type="AlphaFoldDB" id="A0AAJ6QYR3"/>
<proteinExistence type="predicted"/>
<dbReference type="RefSeq" id="XP_003748255.1">
    <property type="nucleotide sequence ID" value="XM_003748207.2"/>
</dbReference>
<dbReference type="PANTHER" id="PTHR45828:SF36">
    <property type="entry name" value="REELIN DOMAIN-CONTAINING PROTEIN"/>
    <property type="match status" value="1"/>
</dbReference>
<feature type="chain" id="PRO_5042534183" evidence="1">
    <location>
        <begin position="20"/>
        <end position="189"/>
    </location>
</feature>
<protein>
    <submittedName>
        <fullName evidence="4">Defense protein 3</fullName>
    </submittedName>
</protein>
<reference evidence="4" key="1">
    <citation type="submission" date="2025-08" db="UniProtKB">
        <authorList>
            <consortium name="RefSeq"/>
        </authorList>
    </citation>
    <scope>IDENTIFICATION</scope>
</reference>
<feature type="signal peptide" evidence="1">
    <location>
        <begin position="1"/>
        <end position="19"/>
    </location>
</feature>
<dbReference type="GO" id="GO:0016020">
    <property type="term" value="C:membrane"/>
    <property type="evidence" value="ECO:0007669"/>
    <property type="project" value="TreeGrafter"/>
</dbReference>